<dbReference type="KEGG" id="sbil:SANBI_000323"/>
<evidence type="ECO:0000256" key="1">
    <source>
        <dbReference type="SAM" id="MobiDB-lite"/>
    </source>
</evidence>
<dbReference type="GO" id="GO:0008168">
    <property type="term" value="F:methyltransferase activity"/>
    <property type="evidence" value="ECO:0007669"/>
    <property type="project" value="UniProtKB-KW"/>
</dbReference>
<dbReference type="Proteomes" id="UP001304340">
    <property type="component" value="Chromosome"/>
</dbReference>
<dbReference type="PANTHER" id="PTHR43591:SF24">
    <property type="entry name" value="2-METHOXY-6-POLYPRENYL-1,4-BENZOQUINOL METHYLASE, MITOCHONDRIAL"/>
    <property type="match status" value="1"/>
</dbReference>
<evidence type="ECO:0000259" key="2">
    <source>
        <dbReference type="Pfam" id="PF08242"/>
    </source>
</evidence>
<keyword evidence="3" id="KW-0808">Transferase</keyword>
<keyword evidence="4" id="KW-1185">Reference proteome</keyword>
<dbReference type="EMBL" id="CP138359">
    <property type="protein sequence ID" value="WPF82712.1"/>
    <property type="molecule type" value="Genomic_DNA"/>
</dbReference>
<protein>
    <submittedName>
        <fullName evidence="3">Class I SAM-dependent methyltransferase</fullName>
    </submittedName>
</protein>
<evidence type="ECO:0000313" key="4">
    <source>
        <dbReference type="Proteomes" id="UP001304340"/>
    </source>
</evidence>
<organism evidence="3 4">
    <name type="scientific">Sanguibacter biliveldensis</name>
    <dbReference type="NCBI Taxonomy" id="3030830"/>
    <lineage>
        <taxon>Bacteria</taxon>
        <taxon>Bacillati</taxon>
        <taxon>Actinomycetota</taxon>
        <taxon>Actinomycetes</taxon>
        <taxon>Micrococcales</taxon>
        <taxon>Sanguibacteraceae</taxon>
        <taxon>Sanguibacter</taxon>
    </lineage>
</organism>
<feature type="region of interest" description="Disordered" evidence="1">
    <location>
        <begin position="1"/>
        <end position="64"/>
    </location>
</feature>
<dbReference type="PANTHER" id="PTHR43591">
    <property type="entry name" value="METHYLTRANSFERASE"/>
    <property type="match status" value="1"/>
</dbReference>
<dbReference type="Gene3D" id="3.40.50.150">
    <property type="entry name" value="Vaccinia Virus protein VP39"/>
    <property type="match status" value="1"/>
</dbReference>
<keyword evidence="3" id="KW-0489">Methyltransferase</keyword>
<evidence type="ECO:0000313" key="3">
    <source>
        <dbReference type="EMBL" id="WPF82712.1"/>
    </source>
</evidence>
<sequence length="361" mass="36816">MTHTDHTSHGSGPAGLTGGSAEDHGSAGSAHDASAHVAHGAHAHAAHIHADRPGHGPAPEGDSDMAELLDLDAALGATVLADALDAAAAVLGTEPRSIVDLGAGTGTGTLALAGRFPQAHVHSLDATASMLDHLTASAATAGVGDRVTTHLTDLDGDWPAVLPEQVDLAWAALSLHHVREPARVLRQAYGALRPGGVLIVTEMSGARFEPSDLGSARDGLGDRVTAALAAHGYPVTAEWTTALGEACFAPVERHEMSFEASATTAEGARYLAIQLSRNRDRIADDLSADDLAALDAVILALGAGTSEVRTVSGRVVWVAVRPLDEVRPPGEGEQTGRAAADAGAPNVSVDHPVTDREGADR</sequence>
<feature type="compositionally biased region" description="Basic and acidic residues" evidence="1">
    <location>
        <begin position="352"/>
        <end position="361"/>
    </location>
</feature>
<reference evidence="4" key="1">
    <citation type="submission" date="2023-11" db="EMBL/GenBank/DDBJ databases">
        <authorList>
            <person name="Helweg L.P."/>
            <person name="Kiel A."/>
            <person name="Hitz F."/>
            <person name="Ruckert-Reed C."/>
            <person name="Busche T."/>
            <person name="Kaltschmidt B."/>
            <person name="Kaltschmidt C."/>
        </authorList>
    </citation>
    <scope>NUCLEOTIDE SEQUENCE [LARGE SCALE GENOMIC DNA]</scope>
    <source>
        <strain evidence="4">4.1</strain>
    </source>
</reference>
<dbReference type="SUPFAM" id="SSF53335">
    <property type="entry name" value="S-adenosyl-L-methionine-dependent methyltransferases"/>
    <property type="match status" value="1"/>
</dbReference>
<name>A0AAF1BZ49_9MICO</name>
<feature type="compositionally biased region" description="Low complexity" evidence="1">
    <location>
        <begin position="26"/>
        <end position="38"/>
    </location>
</feature>
<dbReference type="GO" id="GO:0032259">
    <property type="term" value="P:methylation"/>
    <property type="evidence" value="ECO:0007669"/>
    <property type="project" value="UniProtKB-KW"/>
</dbReference>
<dbReference type="RefSeq" id="WP_319158324.1">
    <property type="nucleotide sequence ID" value="NZ_CP138359.1"/>
</dbReference>
<dbReference type="InterPro" id="IPR013217">
    <property type="entry name" value="Methyltransf_12"/>
</dbReference>
<feature type="domain" description="Methyltransferase type 12" evidence="2">
    <location>
        <begin position="99"/>
        <end position="198"/>
    </location>
</feature>
<proteinExistence type="predicted"/>
<gene>
    <name evidence="3" type="ORF">SANBI_000323</name>
</gene>
<dbReference type="CDD" id="cd02440">
    <property type="entry name" value="AdoMet_MTases"/>
    <property type="match status" value="1"/>
</dbReference>
<dbReference type="Pfam" id="PF08242">
    <property type="entry name" value="Methyltransf_12"/>
    <property type="match status" value="1"/>
</dbReference>
<accession>A0AAF1BZ49</accession>
<dbReference type="InterPro" id="IPR029063">
    <property type="entry name" value="SAM-dependent_MTases_sf"/>
</dbReference>
<dbReference type="AlphaFoldDB" id="A0AAF1BZ49"/>
<feature type="region of interest" description="Disordered" evidence="1">
    <location>
        <begin position="325"/>
        <end position="361"/>
    </location>
</feature>